<evidence type="ECO:0000313" key="4">
    <source>
        <dbReference type="WBParaSite" id="GPUH_0002686101-mRNA-1"/>
    </source>
</evidence>
<protein>
    <submittedName>
        <fullName evidence="4">Penicillin-binding protein</fullName>
    </submittedName>
</protein>
<dbReference type="EMBL" id="UYRT01114666">
    <property type="protein sequence ID" value="VDN49545.1"/>
    <property type="molecule type" value="Genomic_DNA"/>
</dbReference>
<feature type="compositionally biased region" description="Low complexity" evidence="1">
    <location>
        <begin position="16"/>
        <end position="29"/>
    </location>
</feature>
<dbReference type="WBParaSite" id="GPUH_0002686101-mRNA-1">
    <property type="protein sequence ID" value="GPUH_0002686101-mRNA-1"/>
    <property type="gene ID" value="GPUH_0002686101"/>
</dbReference>
<name>A0A183F0U0_9BILA</name>
<evidence type="ECO:0000313" key="3">
    <source>
        <dbReference type="Proteomes" id="UP000271098"/>
    </source>
</evidence>
<accession>A0A183F0U0</accession>
<organism evidence="4">
    <name type="scientific">Gongylonema pulchrum</name>
    <dbReference type="NCBI Taxonomy" id="637853"/>
    <lineage>
        <taxon>Eukaryota</taxon>
        <taxon>Metazoa</taxon>
        <taxon>Ecdysozoa</taxon>
        <taxon>Nematoda</taxon>
        <taxon>Chromadorea</taxon>
        <taxon>Rhabditida</taxon>
        <taxon>Spirurina</taxon>
        <taxon>Spiruromorpha</taxon>
        <taxon>Spiruroidea</taxon>
        <taxon>Gongylonematidae</taxon>
        <taxon>Gongylonema</taxon>
    </lineage>
</organism>
<evidence type="ECO:0000313" key="2">
    <source>
        <dbReference type="EMBL" id="VDN49545.1"/>
    </source>
</evidence>
<evidence type="ECO:0000256" key="1">
    <source>
        <dbReference type="SAM" id="MobiDB-lite"/>
    </source>
</evidence>
<sequence>MSDRGRGSGGSDAKRSGSSAAGRGNSTSSPRNAVKDEPSGERGERDRSTRTSSNDRFAVSFFVASGAL</sequence>
<proteinExistence type="predicted"/>
<feature type="region of interest" description="Disordered" evidence="1">
    <location>
        <begin position="1"/>
        <end position="56"/>
    </location>
</feature>
<gene>
    <name evidence="2" type="ORF">GPUH_LOCUS26831</name>
</gene>
<dbReference type="Proteomes" id="UP000271098">
    <property type="component" value="Unassembled WGS sequence"/>
</dbReference>
<reference evidence="2 3" key="2">
    <citation type="submission" date="2018-11" db="EMBL/GenBank/DDBJ databases">
        <authorList>
            <consortium name="Pathogen Informatics"/>
        </authorList>
    </citation>
    <scope>NUCLEOTIDE SEQUENCE [LARGE SCALE GENOMIC DNA]</scope>
</reference>
<keyword evidence="3" id="KW-1185">Reference proteome</keyword>
<reference evidence="4" key="1">
    <citation type="submission" date="2016-06" db="UniProtKB">
        <authorList>
            <consortium name="WormBaseParasite"/>
        </authorList>
    </citation>
    <scope>IDENTIFICATION</scope>
</reference>
<feature type="compositionally biased region" description="Basic and acidic residues" evidence="1">
    <location>
        <begin position="33"/>
        <end position="49"/>
    </location>
</feature>
<dbReference type="AlphaFoldDB" id="A0A183F0U0"/>